<dbReference type="InterPro" id="IPR023016">
    <property type="entry name" value="HisA/PriA"/>
</dbReference>
<accession>A0A3A4R5B6</accession>
<dbReference type="Pfam" id="PF00977">
    <property type="entry name" value="His_biosynth"/>
    <property type="match status" value="1"/>
</dbReference>
<feature type="active site" description="Proton acceptor" evidence="9">
    <location>
        <position position="8"/>
    </location>
</feature>
<evidence type="ECO:0000256" key="5">
    <source>
        <dbReference type="ARBA" id="ARBA00022490"/>
    </source>
</evidence>
<proteinExistence type="inferred from homology"/>
<dbReference type="InterPro" id="IPR013785">
    <property type="entry name" value="Aldolase_TIM"/>
</dbReference>
<evidence type="ECO:0000256" key="8">
    <source>
        <dbReference type="ARBA" id="ARBA00023235"/>
    </source>
</evidence>
<evidence type="ECO:0000256" key="11">
    <source>
        <dbReference type="RuleBase" id="RU003658"/>
    </source>
</evidence>
<dbReference type="UniPathway" id="UPA00031">
    <property type="reaction ID" value="UER00009"/>
</dbReference>
<protein>
    <recommendedName>
        <fullName evidence="9 11">1-(5-phosphoribosyl)-5-[(5-phosphoribosylamino)methylideneamino] imidazole-4-carboxamide isomerase</fullName>
        <ecNumber evidence="9 11">5.3.1.16</ecNumber>
    </recommendedName>
    <alternativeName>
        <fullName evidence="9">Phosphoribosylformimino-5-aminoimidazole carboxamide ribotide isomerase</fullName>
    </alternativeName>
</protein>
<dbReference type="InterPro" id="IPR011060">
    <property type="entry name" value="RibuloseP-bd_barrel"/>
</dbReference>
<evidence type="ECO:0000256" key="7">
    <source>
        <dbReference type="ARBA" id="ARBA00023102"/>
    </source>
</evidence>
<sequence length="242" mass="26137">MIIIPAIDLRDGKCVRLTQGRADKQTVFSDSPAEVAKRWQDAGAQRLHVVDLEGAFEGTPKNASAVEQIRHVFDGIIEFGGGIRTTQDIDLMIGTGVDRIILGTKVYQSHDFVKQCISIYGDMFIAGIDAKDGMVAIKGWVETTDISAVELARSMETLGIKEIIFTDIACDGMMAGPNIKSLKEVLQAVKISVIASGGISNKTDLNALAQIGNKRLTGAIIGKALYTGDINLQEVIECWQNV</sequence>
<dbReference type="InterPro" id="IPR044524">
    <property type="entry name" value="Isoase_HisA-like"/>
</dbReference>
<gene>
    <name evidence="9 12" type="primary">hisA</name>
    <name evidence="12" type="ORF">C4541_11675</name>
</gene>
<evidence type="ECO:0000313" key="13">
    <source>
        <dbReference type="Proteomes" id="UP000266426"/>
    </source>
</evidence>
<evidence type="ECO:0000256" key="2">
    <source>
        <dbReference type="ARBA" id="ARBA00004496"/>
    </source>
</evidence>
<dbReference type="GO" id="GO:0003949">
    <property type="term" value="F:1-(5-phosphoribosyl)-5-[(5-phosphoribosylamino)methylideneamino]imidazole-4-carboxamide isomerase activity"/>
    <property type="evidence" value="ECO:0007669"/>
    <property type="project" value="UniProtKB-UniRule"/>
</dbReference>
<evidence type="ECO:0000256" key="10">
    <source>
        <dbReference type="RuleBase" id="RU003657"/>
    </source>
</evidence>
<comment type="catalytic activity">
    <reaction evidence="1 9 11">
        <text>1-(5-phospho-beta-D-ribosyl)-5-[(5-phospho-beta-D-ribosylamino)methylideneamino]imidazole-4-carboxamide = 5-[(5-phospho-1-deoxy-D-ribulos-1-ylimino)methylamino]-1-(5-phospho-beta-D-ribosyl)imidazole-4-carboxamide</text>
        <dbReference type="Rhea" id="RHEA:15469"/>
        <dbReference type="ChEBI" id="CHEBI:58435"/>
        <dbReference type="ChEBI" id="CHEBI:58525"/>
        <dbReference type="EC" id="5.3.1.16"/>
    </reaction>
</comment>
<reference evidence="12 13" key="1">
    <citation type="journal article" date="2017" name="ISME J.">
        <title>Energy and carbon metabolisms in a deep terrestrial subsurface fluid microbial community.</title>
        <authorList>
            <person name="Momper L."/>
            <person name="Jungbluth S.P."/>
            <person name="Lee M.D."/>
            <person name="Amend J.P."/>
        </authorList>
    </citation>
    <scope>NUCLEOTIDE SEQUENCE [LARGE SCALE GENOMIC DNA]</scope>
    <source>
        <strain evidence="12">SURF_26</strain>
    </source>
</reference>
<dbReference type="InterPro" id="IPR006063">
    <property type="entry name" value="HisA_bact_arch"/>
</dbReference>
<dbReference type="GO" id="GO:0000105">
    <property type="term" value="P:L-histidine biosynthetic process"/>
    <property type="evidence" value="ECO:0007669"/>
    <property type="project" value="UniProtKB-UniRule"/>
</dbReference>
<dbReference type="CDD" id="cd04732">
    <property type="entry name" value="HisA"/>
    <property type="match status" value="1"/>
</dbReference>
<keyword evidence="5 9" id="KW-0963">Cytoplasm</keyword>
<dbReference type="HAMAP" id="MF_01014">
    <property type="entry name" value="HisA"/>
    <property type="match status" value="1"/>
</dbReference>
<dbReference type="EC" id="5.3.1.16" evidence="9 11"/>
<evidence type="ECO:0000256" key="1">
    <source>
        <dbReference type="ARBA" id="ARBA00000901"/>
    </source>
</evidence>
<keyword evidence="7 9" id="KW-0368">Histidine biosynthesis</keyword>
<organism evidence="12 13">
    <name type="scientific">Candidatus Auribacter fodinae</name>
    <dbReference type="NCBI Taxonomy" id="2093366"/>
    <lineage>
        <taxon>Bacteria</taxon>
        <taxon>Pseudomonadati</taxon>
        <taxon>Candidatus Auribacterota</taxon>
        <taxon>Candidatus Auribacteria</taxon>
        <taxon>Candidatus Auribacterales</taxon>
        <taxon>Candidatus Auribacteraceae</taxon>
        <taxon>Candidatus Auribacter</taxon>
    </lineage>
</organism>
<dbReference type="PANTHER" id="PTHR43090">
    <property type="entry name" value="1-(5-PHOSPHORIBOSYL)-5-[(5-PHOSPHORIBOSYLAMINO)METHYLIDENEAMINO] IMIDAZOLE-4-CARBOXAMIDE ISOMERASE"/>
    <property type="match status" value="1"/>
</dbReference>
<dbReference type="InterPro" id="IPR006062">
    <property type="entry name" value="His_biosynth"/>
</dbReference>
<comment type="subcellular location">
    <subcellularLocation>
        <location evidence="2 9 11">Cytoplasm</location>
    </subcellularLocation>
</comment>
<keyword evidence="6 9" id="KW-0028">Amino-acid biosynthesis</keyword>
<evidence type="ECO:0000313" key="12">
    <source>
        <dbReference type="EMBL" id="RJP56661.1"/>
    </source>
</evidence>
<comment type="pathway">
    <text evidence="3 9 11">Amino-acid biosynthesis; L-histidine biosynthesis; L-histidine from 5-phospho-alpha-D-ribose 1-diphosphate: step 4/9.</text>
</comment>
<dbReference type="PANTHER" id="PTHR43090:SF2">
    <property type="entry name" value="1-(5-PHOSPHORIBOSYL)-5-[(5-PHOSPHORIBOSYLAMINO)METHYLIDENEAMINO] IMIDAZOLE-4-CARBOXAMIDE ISOMERASE"/>
    <property type="match status" value="1"/>
</dbReference>
<feature type="active site" description="Proton donor" evidence="9">
    <location>
        <position position="129"/>
    </location>
</feature>
<dbReference type="AlphaFoldDB" id="A0A3A4R5B6"/>
<evidence type="ECO:0000256" key="4">
    <source>
        <dbReference type="ARBA" id="ARBA00009667"/>
    </source>
</evidence>
<dbReference type="Proteomes" id="UP000266426">
    <property type="component" value="Unassembled WGS sequence"/>
</dbReference>
<dbReference type="GO" id="GO:0000162">
    <property type="term" value="P:L-tryptophan biosynthetic process"/>
    <property type="evidence" value="ECO:0007669"/>
    <property type="project" value="TreeGrafter"/>
</dbReference>
<keyword evidence="8 9" id="KW-0413">Isomerase</keyword>
<evidence type="ECO:0000256" key="9">
    <source>
        <dbReference type="HAMAP-Rule" id="MF_01014"/>
    </source>
</evidence>
<dbReference type="SUPFAM" id="SSF51366">
    <property type="entry name" value="Ribulose-phoshate binding barrel"/>
    <property type="match status" value="1"/>
</dbReference>
<evidence type="ECO:0000256" key="3">
    <source>
        <dbReference type="ARBA" id="ARBA00005133"/>
    </source>
</evidence>
<dbReference type="EMBL" id="QZJZ01000092">
    <property type="protein sequence ID" value="RJP56661.1"/>
    <property type="molecule type" value="Genomic_DNA"/>
</dbReference>
<evidence type="ECO:0000256" key="6">
    <source>
        <dbReference type="ARBA" id="ARBA00022605"/>
    </source>
</evidence>
<comment type="caution">
    <text evidence="12">The sequence shown here is derived from an EMBL/GenBank/DDBJ whole genome shotgun (WGS) entry which is preliminary data.</text>
</comment>
<name>A0A3A4R5B6_9BACT</name>
<dbReference type="GO" id="GO:0005737">
    <property type="term" value="C:cytoplasm"/>
    <property type="evidence" value="ECO:0007669"/>
    <property type="project" value="UniProtKB-SubCell"/>
</dbReference>
<dbReference type="NCBIfam" id="TIGR00007">
    <property type="entry name" value="1-(5-phosphoribosyl)-5-[(5-phosphoribosylamino)methylideneamino]imidazole-4-carboxamide isomerase"/>
    <property type="match status" value="1"/>
</dbReference>
<dbReference type="FunFam" id="3.20.20.70:FF:000009">
    <property type="entry name" value="1-(5-phosphoribosyl)-5-[(5-phosphoribosylamino)methylideneamino] imidazole-4-carboxamide isomerase"/>
    <property type="match status" value="1"/>
</dbReference>
<comment type="similarity">
    <text evidence="4 9 10">Belongs to the HisA/HisF family.</text>
</comment>
<dbReference type="Gene3D" id="3.20.20.70">
    <property type="entry name" value="Aldolase class I"/>
    <property type="match status" value="1"/>
</dbReference>